<keyword evidence="3 4" id="KW-0408">Iron</keyword>
<evidence type="ECO:0000256" key="2">
    <source>
        <dbReference type="ARBA" id="ARBA00022723"/>
    </source>
</evidence>
<keyword evidence="5 6" id="KW-0503">Monooxygenase</keyword>
<evidence type="ECO:0000256" key="4">
    <source>
        <dbReference type="PIRSR" id="PIRSR602401-1"/>
    </source>
</evidence>
<dbReference type="Pfam" id="PF00067">
    <property type="entry name" value="p450"/>
    <property type="match status" value="1"/>
</dbReference>
<accession>A0A8T9CP34</accession>
<dbReference type="Proteomes" id="UP000469558">
    <property type="component" value="Unassembled WGS sequence"/>
</dbReference>
<evidence type="ECO:0000256" key="3">
    <source>
        <dbReference type="ARBA" id="ARBA00023004"/>
    </source>
</evidence>
<feature type="binding site" description="axial binding residue" evidence="4">
    <location>
        <position position="337"/>
    </location>
    <ligand>
        <name>heme</name>
        <dbReference type="ChEBI" id="CHEBI:30413"/>
    </ligand>
    <ligandPart>
        <name>Fe</name>
        <dbReference type="ChEBI" id="CHEBI:18248"/>
    </ligandPart>
</feature>
<evidence type="ECO:0000313" key="6">
    <source>
        <dbReference type="EMBL" id="TVY85564.1"/>
    </source>
</evidence>
<evidence type="ECO:0000256" key="1">
    <source>
        <dbReference type="ARBA" id="ARBA00001971"/>
    </source>
</evidence>
<dbReference type="GO" id="GO:0005506">
    <property type="term" value="F:iron ion binding"/>
    <property type="evidence" value="ECO:0007669"/>
    <property type="project" value="InterPro"/>
</dbReference>
<dbReference type="PANTHER" id="PTHR24305">
    <property type="entry name" value="CYTOCHROME P450"/>
    <property type="match status" value="1"/>
</dbReference>
<evidence type="ECO:0000256" key="5">
    <source>
        <dbReference type="RuleBase" id="RU000461"/>
    </source>
</evidence>
<proteinExistence type="inferred from homology"/>
<evidence type="ECO:0000313" key="7">
    <source>
        <dbReference type="Proteomes" id="UP000469558"/>
    </source>
</evidence>
<keyword evidence="5" id="KW-0560">Oxidoreductase</keyword>
<dbReference type="OrthoDB" id="1470350at2759"/>
<dbReference type="PANTHER" id="PTHR24305:SF226">
    <property type="entry name" value="CYTOCHROME P450 MONOOXYGENASE"/>
    <property type="match status" value="1"/>
</dbReference>
<gene>
    <name evidence="6" type="primary">apf7_1</name>
    <name evidence="6" type="ORF">LSUE1_G000104</name>
</gene>
<dbReference type="EMBL" id="QGMK01000001">
    <property type="protein sequence ID" value="TVY85564.1"/>
    <property type="molecule type" value="Genomic_DNA"/>
</dbReference>
<dbReference type="PRINTS" id="PR00385">
    <property type="entry name" value="P450"/>
</dbReference>
<dbReference type="CDD" id="cd11061">
    <property type="entry name" value="CYP67-like"/>
    <property type="match status" value="1"/>
</dbReference>
<dbReference type="PROSITE" id="PS00086">
    <property type="entry name" value="CYTOCHROME_P450"/>
    <property type="match status" value="1"/>
</dbReference>
<dbReference type="GO" id="GO:0020037">
    <property type="term" value="F:heme binding"/>
    <property type="evidence" value="ECO:0007669"/>
    <property type="project" value="InterPro"/>
</dbReference>
<comment type="cofactor">
    <cofactor evidence="1 4">
        <name>heme</name>
        <dbReference type="ChEBI" id="CHEBI:30413"/>
    </cofactor>
</comment>
<protein>
    <submittedName>
        <fullName evidence="6">Cytochrome P450 monooxygenase</fullName>
    </submittedName>
</protein>
<dbReference type="InterPro" id="IPR017972">
    <property type="entry name" value="Cyt_P450_CS"/>
</dbReference>
<comment type="caution">
    <text evidence="6">The sequence shown here is derived from an EMBL/GenBank/DDBJ whole genome shotgun (WGS) entry which is preliminary data.</text>
</comment>
<sequence length="407" mass="46239">MVPNNDAWSILTLIDKQVHLERRRVLSKALSDNALRTFEPSMLQHMDIFHQQVATQIDANGWSMPKNMSDYSMRLTFDIMCDFGFGQNFSLQTNRSLDYIPKVLKNYSWRMGIYEQYPKLANLNIEILAEFFRFGNDLKTRFEEWARGFALSVMDETNEKPHGQFSLIREFRDSTGKKFNEVELKAEGSFLILAGSETTGITMSAIFFYLAHNSDIYKKLATEVRSVFSDVSEICSGEKLLSCSYLSACVTETLRICPPVPGTPWREVEGDGIKVDTEYIPAGCNVGTSMYAIHHNETYFPSAYIFDPERWLSSSSEEQRELAHSAFNPFSLGPRGCAGRSMALSELNLLVARTMFLYDFRLADGPLGAVGRGAPEKGKLRSRENEYQVFANITSYSDGPWIIFKKV</sequence>
<organism evidence="6 7">
    <name type="scientific">Lachnellula suecica</name>
    <dbReference type="NCBI Taxonomy" id="602035"/>
    <lineage>
        <taxon>Eukaryota</taxon>
        <taxon>Fungi</taxon>
        <taxon>Dikarya</taxon>
        <taxon>Ascomycota</taxon>
        <taxon>Pezizomycotina</taxon>
        <taxon>Leotiomycetes</taxon>
        <taxon>Helotiales</taxon>
        <taxon>Lachnaceae</taxon>
        <taxon>Lachnellula</taxon>
    </lineage>
</organism>
<dbReference type="GO" id="GO:0004497">
    <property type="term" value="F:monooxygenase activity"/>
    <property type="evidence" value="ECO:0007669"/>
    <property type="project" value="UniProtKB-KW"/>
</dbReference>
<dbReference type="PRINTS" id="PR00463">
    <property type="entry name" value="EP450I"/>
</dbReference>
<dbReference type="GO" id="GO:0016705">
    <property type="term" value="F:oxidoreductase activity, acting on paired donors, with incorporation or reduction of molecular oxygen"/>
    <property type="evidence" value="ECO:0007669"/>
    <property type="project" value="InterPro"/>
</dbReference>
<keyword evidence="2 4" id="KW-0479">Metal-binding</keyword>
<dbReference type="SUPFAM" id="SSF48264">
    <property type="entry name" value="Cytochrome P450"/>
    <property type="match status" value="1"/>
</dbReference>
<dbReference type="InterPro" id="IPR036396">
    <property type="entry name" value="Cyt_P450_sf"/>
</dbReference>
<dbReference type="AlphaFoldDB" id="A0A8T9CP34"/>
<keyword evidence="4 5" id="KW-0349">Heme</keyword>
<name>A0A8T9CP34_9HELO</name>
<dbReference type="InterPro" id="IPR002401">
    <property type="entry name" value="Cyt_P450_E_grp-I"/>
</dbReference>
<keyword evidence="7" id="KW-1185">Reference proteome</keyword>
<dbReference type="InterPro" id="IPR001128">
    <property type="entry name" value="Cyt_P450"/>
</dbReference>
<comment type="similarity">
    <text evidence="5">Belongs to the cytochrome P450 family.</text>
</comment>
<dbReference type="InterPro" id="IPR050121">
    <property type="entry name" value="Cytochrome_P450_monoxygenase"/>
</dbReference>
<dbReference type="Gene3D" id="1.10.630.10">
    <property type="entry name" value="Cytochrome P450"/>
    <property type="match status" value="1"/>
</dbReference>
<reference evidence="6 7" key="1">
    <citation type="submission" date="2018-05" db="EMBL/GenBank/DDBJ databases">
        <title>Genome sequencing and assembly of the regulated plant pathogen Lachnellula willkommii and related sister species for the development of diagnostic species identification markers.</title>
        <authorList>
            <person name="Giroux E."/>
            <person name="Bilodeau G."/>
        </authorList>
    </citation>
    <scope>NUCLEOTIDE SEQUENCE [LARGE SCALE GENOMIC DNA]</scope>
    <source>
        <strain evidence="6 7">CBS 268.59</strain>
    </source>
</reference>